<comment type="caution">
    <text evidence="2">The sequence shown here is derived from an EMBL/GenBank/DDBJ whole genome shotgun (WGS) entry which is preliminary data.</text>
</comment>
<evidence type="ECO:0000313" key="3">
    <source>
        <dbReference type="Proteomes" id="UP001176961"/>
    </source>
</evidence>
<organism evidence="2 3">
    <name type="scientific">Cylicocyclus nassatus</name>
    <name type="common">Nematode worm</name>
    <dbReference type="NCBI Taxonomy" id="53992"/>
    <lineage>
        <taxon>Eukaryota</taxon>
        <taxon>Metazoa</taxon>
        <taxon>Ecdysozoa</taxon>
        <taxon>Nematoda</taxon>
        <taxon>Chromadorea</taxon>
        <taxon>Rhabditida</taxon>
        <taxon>Rhabditina</taxon>
        <taxon>Rhabditomorpha</taxon>
        <taxon>Strongyloidea</taxon>
        <taxon>Strongylidae</taxon>
        <taxon>Cylicocyclus</taxon>
    </lineage>
</organism>
<dbReference type="InterPro" id="IPR011333">
    <property type="entry name" value="SKP1/BTB/POZ_sf"/>
</dbReference>
<dbReference type="PANTHER" id="PTHR14499">
    <property type="entry name" value="POTASSIUM CHANNEL TETRAMERIZATION DOMAIN-CONTAINING"/>
    <property type="match status" value="1"/>
</dbReference>
<evidence type="ECO:0000259" key="1">
    <source>
        <dbReference type="Pfam" id="PF02214"/>
    </source>
</evidence>
<gene>
    <name evidence="2" type="ORF">CYNAS_LOCUS10870</name>
</gene>
<dbReference type="AlphaFoldDB" id="A0AA36GVD6"/>
<dbReference type="Gene3D" id="3.30.710.10">
    <property type="entry name" value="Potassium Channel Kv1.1, Chain A"/>
    <property type="match status" value="1"/>
</dbReference>
<reference evidence="2" key="1">
    <citation type="submission" date="2023-07" db="EMBL/GenBank/DDBJ databases">
        <authorList>
            <consortium name="CYATHOMIX"/>
        </authorList>
    </citation>
    <scope>NUCLEOTIDE SEQUENCE</scope>
    <source>
        <strain evidence="2">N/A</strain>
    </source>
</reference>
<name>A0AA36GVD6_CYLNA</name>
<sequence length="112" mass="13095">MFHQVTLNVRGDKYYTNTTTLRRCPGVNDRSIFLGMRLPVSGELFIDRDREMFGCIFRYLQDGSTTIRYDERRIALLQQEAEYFGLHHLAGRLRTLQPFDGYLTIVANRSSI</sequence>
<keyword evidence="3" id="KW-1185">Reference proteome</keyword>
<dbReference type="InterPro" id="IPR003131">
    <property type="entry name" value="T1-type_BTB"/>
</dbReference>
<accession>A0AA36GVD6</accession>
<dbReference type="GO" id="GO:0051260">
    <property type="term" value="P:protein homooligomerization"/>
    <property type="evidence" value="ECO:0007669"/>
    <property type="project" value="InterPro"/>
</dbReference>
<evidence type="ECO:0000313" key="2">
    <source>
        <dbReference type="EMBL" id="CAJ0598887.1"/>
    </source>
</evidence>
<dbReference type="SUPFAM" id="SSF54695">
    <property type="entry name" value="POZ domain"/>
    <property type="match status" value="1"/>
</dbReference>
<proteinExistence type="predicted"/>
<dbReference type="PANTHER" id="PTHR14499:SF136">
    <property type="entry name" value="GH08630P"/>
    <property type="match status" value="1"/>
</dbReference>
<feature type="domain" description="Potassium channel tetramerisation-type BTB" evidence="1">
    <location>
        <begin position="5"/>
        <end position="89"/>
    </location>
</feature>
<protein>
    <recommendedName>
        <fullName evidence="1">Potassium channel tetramerisation-type BTB domain-containing protein</fullName>
    </recommendedName>
</protein>
<dbReference type="Pfam" id="PF02214">
    <property type="entry name" value="BTB_2"/>
    <property type="match status" value="1"/>
</dbReference>
<dbReference type="Proteomes" id="UP001176961">
    <property type="component" value="Unassembled WGS sequence"/>
</dbReference>
<dbReference type="EMBL" id="CATQJL010000223">
    <property type="protein sequence ID" value="CAJ0598887.1"/>
    <property type="molecule type" value="Genomic_DNA"/>
</dbReference>